<dbReference type="EMBL" id="CAJNOI010000088">
    <property type="protein sequence ID" value="CAF1036564.1"/>
    <property type="molecule type" value="Genomic_DNA"/>
</dbReference>
<evidence type="ECO:0000313" key="2">
    <source>
        <dbReference type="EMBL" id="CAF1036564.1"/>
    </source>
</evidence>
<feature type="region of interest" description="Disordered" evidence="1">
    <location>
        <begin position="461"/>
        <end position="480"/>
    </location>
</feature>
<feature type="compositionally biased region" description="Polar residues" evidence="1">
    <location>
        <begin position="463"/>
        <end position="480"/>
    </location>
</feature>
<evidence type="ECO:0000256" key="1">
    <source>
        <dbReference type="SAM" id="MobiDB-lite"/>
    </source>
</evidence>
<feature type="compositionally biased region" description="Polar residues" evidence="1">
    <location>
        <begin position="1"/>
        <end position="19"/>
    </location>
</feature>
<feature type="region of interest" description="Disordered" evidence="1">
    <location>
        <begin position="1"/>
        <end position="23"/>
    </location>
</feature>
<feature type="compositionally biased region" description="Low complexity" evidence="1">
    <location>
        <begin position="375"/>
        <end position="397"/>
    </location>
</feature>
<sequence>MNFHYSKNTTHRPQNTSSHFNEDARCDNEVNLILEKNYNQKLFEQSIYPEQTQQPQQQSSVVVNQTDQYYFMPIREQSSTMALHTNNNSNVVDNTSISTSNHDKPSKHDLFDYSTTTSKTSSFASTSLNKGNNNYHLDDTDLAGLFASSIVSISRSTTAIDNKNDMTDNPNTLDDFFFQQVSEIVCSPQQNVGPPPGFENFHFDASSSDSLTTVSSINAANVVQSQVSTSDTINFSQLLPSTNVDTQQQTSIGGNVRSSSSSHSSYTSDDQTIFFPMAAHPYSSPSQIFPINTSVSAATNSINSNAKPFIPNSLSNHEKQFNSYDKNRSISPKPTIMADTDTILKGGDATPSHVFASPTSFFSNSHADFAPAKPSSNKTSSTNRQSSSSTSSSTSSSIDEALSQLSQQHSHARAQTTNKLFSDESLSIFNFPQPKTTSTHIDKQQRAVCDNINFLASMAAGSTPVTPESPWQKTTHSSSNLQPKIQSIRQQQTILPQSPATSSSFNMQELQDSLNELCYRGFDELNALIQEQRWVQNYLNLNSSSLPTSNSPLVNINGASSCSSRILIVPEYFIFKCKKVEVTACHVYDVLATGRPELRLRDLMFVFKSWRETIANAEFVHQEEEVKLRLNTEHFPSYYMNETILQAAFERVYLVIRQLVSMTQQARAAFQYATLNVFQMSSRQTSQTSSNLSQSSNSIALAQLQAMQQPKSSSTHRIGGSMRATP</sequence>
<evidence type="ECO:0000313" key="4">
    <source>
        <dbReference type="Proteomes" id="UP000663832"/>
    </source>
</evidence>
<reference evidence="3" key="1">
    <citation type="submission" date="2021-02" db="EMBL/GenBank/DDBJ databases">
        <authorList>
            <person name="Nowell W R."/>
        </authorList>
    </citation>
    <scope>NUCLEOTIDE SEQUENCE</scope>
</reference>
<accession>A0A814TZ48</accession>
<gene>
    <name evidence="2" type="ORF">BJG266_LOCUS17828</name>
    <name evidence="3" type="ORF">QVE165_LOCUS23996</name>
</gene>
<comment type="caution">
    <text evidence="3">The sequence shown here is derived from an EMBL/GenBank/DDBJ whole genome shotgun (WGS) entry which is preliminary data.</text>
</comment>
<organism evidence="3 4">
    <name type="scientific">Adineta steineri</name>
    <dbReference type="NCBI Taxonomy" id="433720"/>
    <lineage>
        <taxon>Eukaryota</taxon>
        <taxon>Metazoa</taxon>
        <taxon>Spiralia</taxon>
        <taxon>Gnathifera</taxon>
        <taxon>Rotifera</taxon>
        <taxon>Eurotatoria</taxon>
        <taxon>Bdelloidea</taxon>
        <taxon>Adinetida</taxon>
        <taxon>Adinetidae</taxon>
        <taxon>Adineta</taxon>
    </lineage>
</organism>
<name>A0A814TZ48_9BILA</name>
<keyword evidence="4" id="KW-1185">Reference proteome</keyword>
<dbReference type="AlphaFoldDB" id="A0A814TZ48"/>
<protein>
    <submittedName>
        <fullName evidence="3">Uncharacterized protein</fullName>
    </submittedName>
</protein>
<feature type="region of interest" description="Disordered" evidence="1">
    <location>
        <begin position="366"/>
        <end position="415"/>
    </location>
</feature>
<feature type="compositionally biased region" description="Polar residues" evidence="1">
    <location>
        <begin position="244"/>
        <end position="257"/>
    </location>
</feature>
<dbReference type="Proteomes" id="UP000663832">
    <property type="component" value="Unassembled WGS sequence"/>
</dbReference>
<dbReference type="EMBL" id="CAJNOM010000165">
    <property type="protein sequence ID" value="CAF1168743.1"/>
    <property type="molecule type" value="Genomic_DNA"/>
</dbReference>
<dbReference type="Proteomes" id="UP000663877">
    <property type="component" value="Unassembled WGS sequence"/>
</dbReference>
<dbReference type="OrthoDB" id="10044554at2759"/>
<feature type="compositionally biased region" description="Polar residues" evidence="1">
    <location>
        <begin position="707"/>
        <end position="716"/>
    </location>
</feature>
<evidence type="ECO:0000313" key="3">
    <source>
        <dbReference type="EMBL" id="CAF1168743.1"/>
    </source>
</evidence>
<feature type="region of interest" description="Disordered" evidence="1">
    <location>
        <begin position="244"/>
        <end position="264"/>
    </location>
</feature>
<proteinExistence type="predicted"/>
<feature type="region of interest" description="Disordered" evidence="1">
    <location>
        <begin position="705"/>
        <end position="726"/>
    </location>
</feature>
<feature type="compositionally biased region" description="Polar residues" evidence="1">
    <location>
        <begin position="403"/>
        <end position="415"/>
    </location>
</feature>